<proteinExistence type="predicted"/>
<evidence type="ECO:0000256" key="5">
    <source>
        <dbReference type="ARBA" id="ARBA00023027"/>
    </source>
</evidence>
<keyword evidence="6" id="KW-0464">Manganese</keyword>
<dbReference type="PANTHER" id="PTHR32092">
    <property type="entry name" value="6-PHOSPHO-BETA-GLUCOSIDASE-RELATED"/>
    <property type="match status" value="1"/>
</dbReference>
<evidence type="ECO:0000256" key="8">
    <source>
        <dbReference type="ARBA" id="ARBA00023295"/>
    </source>
</evidence>
<protein>
    <recommendedName>
        <fullName evidence="9">Glycosyl hydrolase family 4 C-terminal domain-containing protein</fullName>
    </recommendedName>
</protein>
<dbReference type="GO" id="GO:0004553">
    <property type="term" value="F:hydrolase activity, hydrolyzing O-glycosyl compounds"/>
    <property type="evidence" value="ECO:0007669"/>
    <property type="project" value="InterPro"/>
</dbReference>
<dbReference type="InterPro" id="IPR022616">
    <property type="entry name" value="Glyco_hydro_4_C"/>
</dbReference>
<evidence type="ECO:0000256" key="2">
    <source>
        <dbReference type="ARBA" id="ARBA00001936"/>
    </source>
</evidence>
<dbReference type="GO" id="GO:0005975">
    <property type="term" value="P:carbohydrate metabolic process"/>
    <property type="evidence" value="ECO:0007669"/>
    <property type="project" value="InterPro"/>
</dbReference>
<evidence type="ECO:0000256" key="1">
    <source>
        <dbReference type="ARBA" id="ARBA00001911"/>
    </source>
</evidence>
<keyword evidence="4" id="KW-0378">Hydrolase</keyword>
<dbReference type="EMBL" id="BARU01037353">
    <property type="protein sequence ID" value="GAH87218.1"/>
    <property type="molecule type" value="Genomic_DNA"/>
</dbReference>
<gene>
    <name evidence="10" type="ORF">S03H2_58227</name>
</gene>
<dbReference type="InterPro" id="IPR015955">
    <property type="entry name" value="Lactate_DH/Glyco_Ohase_4_C"/>
</dbReference>
<accession>X1KZ41</accession>
<dbReference type="GO" id="GO:0016616">
    <property type="term" value="F:oxidoreductase activity, acting on the CH-OH group of donors, NAD or NADP as acceptor"/>
    <property type="evidence" value="ECO:0007669"/>
    <property type="project" value="InterPro"/>
</dbReference>
<dbReference type="SUPFAM" id="SSF56327">
    <property type="entry name" value="LDH C-terminal domain-like"/>
    <property type="match status" value="1"/>
</dbReference>
<reference evidence="10" key="1">
    <citation type="journal article" date="2014" name="Front. Microbiol.">
        <title>High frequency of phylogenetically diverse reductive dehalogenase-homologous genes in deep subseafloor sedimentary metagenomes.</title>
        <authorList>
            <person name="Kawai M."/>
            <person name="Futagami T."/>
            <person name="Toyoda A."/>
            <person name="Takaki Y."/>
            <person name="Nishi S."/>
            <person name="Hori S."/>
            <person name="Arai W."/>
            <person name="Tsubouchi T."/>
            <person name="Morono Y."/>
            <person name="Uchiyama I."/>
            <person name="Ito T."/>
            <person name="Fujiyama A."/>
            <person name="Inagaki F."/>
            <person name="Takami H."/>
        </authorList>
    </citation>
    <scope>NUCLEOTIDE SEQUENCE</scope>
    <source>
        <strain evidence="10">Expedition CK06-06</strain>
    </source>
</reference>
<organism evidence="10">
    <name type="scientific">marine sediment metagenome</name>
    <dbReference type="NCBI Taxonomy" id="412755"/>
    <lineage>
        <taxon>unclassified sequences</taxon>
        <taxon>metagenomes</taxon>
        <taxon>ecological metagenomes</taxon>
    </lineage>
</organism>
<comment type="cofactor">
    <cofactor evidence="1">
        <name>NAD(+)</name>
        <dbReference type="ChEBI" id="CHEBI:57540"/>
    </cofactor>
</comment>
<dbReference type="GO" id="GO:0046872">
    <property type="term" value="F:metal ion binding"/>
    <property type="evidence" value="ECO:0007669"/>
    <property type="project" value="UniProtKB-KW"/>
</dbReference>
<name>X1KZ41_9ZZZZ</name>
<dbReference type="Gene3D" id="3.90.1820.10">
    <property type="entry name" value="AglA-like glucosidase"/>
    <property type="match status" value="1"/>
</dbReference>
<comment type="caution">
    <text evidence="10">The sequence shown here is derived from an EMBL/GenBank/DDBJ whole genome shotgun (WGS) entry which is preliminary data.</text>
</comment>
<keyword evidence="8" id="KW-0326">Glycosidase</keyword>
<dbReference type="InterPro" id="IPR053715">
    <property type="entry name" value="GH4_Enzyme_sf"/>
</dbReference>
<evidence type="ECO:0000256" key="3">
    <source>
        <dbReference type="ARBA" id="ARBA00022723"/>
    </source>
</evidence>
<sequence>FEIFDYIPVAGDCHIAEYLPYTSDLYSETFKKFDIQMYDFKWSCRSRDKIWKDIEMMISGEREVDYLKNARSERAEIIIEHIEKNSNLYESSVNIPNRGCIKNLPDGAIVDVPGVITGNGIIGLAIGDLPKPIAELCNRQLILNDLTVQAVINGNIKLVYQLFALDPMINNLDTAVNLADEYIKANIKYLPSFQ</sequence>
<feature type="non-terminal residue" evidence="10">
    <location>
        <position position="1"/>
    </location>
</feature>
<evidence type="ECO:0000256" key="7">
    <source>
        <dbReference type="ARBA" id="ARBA00023277"/>
    </source>
</evidence>
<evidence type="ECO:0000256" key="6">
    <source>
        <dbReference type="ARBA" id="ARBA00023211"/>
    </source>
</evidence>
<comment type="cofactor">
    <cofactor evidence="2">
        <name>Mn(2+)</name>
        <dbReference type="ChEBI" id="CHEBI:29035"/>
    </cofactor>
</comment>
<dbReference type="AlphaFoldDB" id="X1KZ41"/>
<dbReference type="Pfam" id="PF11975">
    <property type="entry name" value="Glyco_hydro_4C"/>
    <property type="match status" value="1"/>
</dbReference>
<keyword evidence="7" id="KW-0119">Carbohydrate metabolism</keyword>
<dbReference type="InterPro" id="IPR001088">
    <property type="entry name" value="Glyco_hydro_4"/>
</dbReference>
<evidence type="ECO:0000256" key="4">
    <source>
        <dbReference type="ARBA" id="ARBA00022801"/>
    </source>
</evidence>
<keyword evidence="5" id="KW-0520">NAD</keyword>
<evidence type="ECO:0000259" key="9">
    <source>
        <dbReference type="Pfam" id="PF11975"/>
    </source>
</evidence>
<keyword evidence="3" id="KW-0479">Metal-binding</keyword>
<feature type="domain" description="Glycosyl hydrolase family 4 C-terminal" evidence="9">
    <location>
        <begin position="4"/>
        <end position="168"/>
    </location>
</feature>
<evidence type="ECO:0000313" key="10">
    <source>
        <dbReference type="EMBL" id="GAH87218.1"/>
    </source>
</evidence>